<dbReference type="Proteomes" id="UP000712281">
    <property type="component" value="Unassembled WGS sequence"/>
</dbReference>
<accession>A0A8S9FUN2</accession>
<evidence type="ECO:0000313" key="2">
    <source>
        <dbReference type="Proteomes" id="UP000712281"/>
    </source>
</evidence>
<sequence length="349" mass="41148">MLNKIMRSIEDDCCSVILKEYSEDFLEVFQSVRLRKRLPGSLTDDLILRRRLPGSFPEYLKPRIVELRRGSVTIGVIGDYIFSDYDCCSVILKEYSEDFLEVFESVRLRKRLPGSLTDDFILRRRLPGSFPEWFISSEIPDENSEEHFVETSEVNSEEVLPRYIPRSFPTNWWSSLFPRKFVSSEFRRKIPRDFRGKKNFRGVISEDLFRRFRRLPCKSSRLPYLIPRLVELRRGSVTTGVVGNHIFSDYDCCSVILKDNSDDFQEVFYEVLHSERLPGSLPDDLRLRRRLLGSLPECCLVPESLEGAWVKGSRDCRFLGWRMDFTFELWIAQRLFMLLLRHRGVLLDV</sequence>
<proteinExistence type="predicted"/>
<evidence type="ECO:0000313" key="1">
    <source>
        <dbReference type="EMBL" id="KAF2536901.1"/>
    </source>
</evidence>
<comment type="caution">
    <text evidence="1">The sequence shown here is derived from an EMBL/GenBank/DDBJ whole genome shotgun (WGS) entry which is preliminary data.</text>
</comment>
<reference evidence="1" key="1">
    <citation type="submission" date="2019-12" db="EMBL/GenBank/DDBJ databases">
        <title>Genome sequencing and annotation of Brassica cretica.</title>
        <authorList>
            <person name="Studholme D.J."/>
            <person name="Sarris P.F."/>
        </authorList>
    </citation>
    <scope>NUCLEOTIDE SEQUENCE</scope>
    <source>
        <strain evidence="1">PFS-001/15</strain>
        <tissue evidence="1">Leaf</tissue>
    </source>
</reference>
<protein>
    <submittedName>
        <fullName evidence="1">Uncharacterized protein</fullName>
    </submittedName>
</protein>
<gene>
    <name evidence="1" type="ORF">F2Q68_00020208</name>
</gene>
<dbReference type="AlphaFoldDB" id="A0A8S9FUN2"/>
<organism evidence="1 2">
    <name type="scientific">Brassica cretica</name>
    <name type="common">Mustard</name>
    <dbReference type="NCBI Taxonomy" id="69181"/>
    <lineage>
        <taxon>Eukaryota</taxon>
        <taxon>Viridiplantae</taxon>
        <taxon>Streptophyta</taxon>
        <taxon>Embryophyta</taxon>
        <taxon>Tracheophyta</taxon>
        <taxon>Spermatophyta</taxon>
        <taxon>Magnoliopsida</taxon>
        <taxon>eudicotyledons</taxon>
        <taxon>Gunneridae</taxon>
        <taxon>Pentapetalae</taxon>
        <taxon>rosids</taxon>
        <taxon>malvids</taxon>
        <taxon>Brassicales</taxon>
        <taxon>Brassicaceae</taxon>
        <taxon>Brassiceae</taxon>
        <taxon>Brassica</taxon>
    </lineage>
</organism>
<name>A0A8S9FUN2_BRACR</name>
<dbReference type="EMBL" id="QGKW02002228">
    <property type="protein sequence ID" value="KAF2536901.1"/>
    <property type="molecule type" value="Genomic_DNA"/>
</dbReference>